<organism evidence="3 4">
    <name type="scientific">Actinomadura rudentiformis</name>
    <dbReference type="NCBI Taxonomy" id="359158"/>
    <lineage>
        <taxon>Bacteria</taxon>
        <taxon>Bacillati</taxon>
        <taxon>Actinomycetota</taxon>
        <taxon>Actinomycetes</taxon>
        <taxon>Streptosporangiales</taxon>
        <taxon>Thermomonosporaceae</taxon>
        <taxon>Actinomadura</taxon>
    </lineage>
</organism>
<sequence length="517" mass="55218">MIGKVTRGQDVRPLLHYLYGPGRRSEHVDPHLVAGFRMPMAMEPGWTPDGKADVRHLADVLSSPLDTLRHTRLNDPVWQCSIRTAPGDRTLSDAEWADIAEAVVHETGFVPRGDEAACRWVAVRHADDHIHIVVVLAREDGRNPSVRRDYLKVRTACRTVEERYGLTRTAPTDRTATPRPTTAEVESARRKGLSEPPRDTLRRTVVTAATGAASEREFFALLQDGGTLVKQRLSKVNPGEVTGYAVALAGHANQGGEPVWFSGGKLAPELSLPKLRRRWGAGPGGPADGRSGPPVRGPGGLGGPRTGAGLTHAQRAAIYQLAGKTAVAASQQMRWTTDPNARADVASAASDVLHVAAAITQNGQLAEAADSYARAAREPHGQRPIPTRHGGALRLAGRALAIASVGRRRDITLELAALLMVLADIADNFAEHRAAQRRLFQAAAARTASTYIRGVGRAVAAHAATKPSVATAADNPAHFVTADFPAPLGPQLLDPRAVPLPGHRPTQVPTPRPGRSR</sequence>
<keyword evidence="4" id="KW-1185">Reference proteome</keyword>
<dbReference type="RefSeq" id="WP_151559468.1">
    <property type="nucleotide sequence ID" value="NZ_WBMT01000003.1"/>
</dbReference>
<proteinExistence type="predicted"/>
<name>A0A6H9Z7A3_9ACTN</name>
<feature type="compositionally biased region" description="Gly residues" evidence="1">
    <location>
        <begin position="297"/>
        <end position="306"/>
    </location>
</feature>
<dbReference type="OrthoDB" id="4382201at2"/>
<gene>
    <name evidence="3" type="ORF">F8566_09065</name>
</gene>
<feature type="region of interest" description="Disordered" evidence="1">
    <location>
        <begin position="491"/>
        <end position="517"/>
    </location>
</feature>
<evidence type="ECO:0000313" key="4">
    <source>
        <dbReference type="Proteomes" id="UP000468735"/>
    </source>
</evidence>
<dbReference type="Pfam" id="PF03432">
    <property type="entry name" value="Relaxase"/>
    <property type="match status" value="1"/>
</dbReference>
<dbReference type="EMBL" id="WBMT01000003">
    <property type="protein sequence ID" value="KAB2351070.1"/>
    <property type="molecule type" value="Genomic_DNA"/>
</dbReference>
<dbReference type="AlphaFoldDB" id="A0A6H9Z7A3"/>
<feature type="domain" description="MobA/VirD2-like nuclease" evidence="2">
    <location>
        <begin position="70"/>
        <end position="166"/>
    </location>
</feature>
<dbReference type="Proteomes" id="UP000468735">
    <property type="component" value="Unassembled WGS sequence"/>
</dbReference>
<evidence type="ECO:0000313" key="3">
    <source>
        <dbReference type="EMBL" id="KAB2351070.1"/>
    </source>
</evidence>
<feature type="compositionally biased region" description="Basic and acidic residues" evidence="1">
    <location>
        <begin position="186"/>
        <end position="197"/>
    </location>
</feature>
<protein>
    <recommendedName>
        <fullName evidence="2">MobA/VirD2-like nuclease domain-containing protein</fullName>
    </recommendedName>
</protein>
<comment type="caution">
    <text evidence="3">The sequence shown here is derived from an EMBL/GenBank/DDBJ whole genome shotgun (WGS) entry which is preliminary data.</text>
</comment>
<feature type="region of interest" description="Disordered" evidence="1">
    <location>
        <begin position="276"/>
        <end position="308"/>
    </location>
</feature>
<feature type="region of interest" description="Disordered" evidence="1">
    <location>
        <begin position="168"/>
        <end position="197"/>
    </location>
</feature>
<evidence type="ECO:0000259" key="2">
    <source>
        <dbReference type="Pfam" id="PF03432"/>
    </source>
</evidence>
<dbReference type="InterPro" id="IPR005094">
    <property type="entry name" value="Endonuclease_MobA/VirD2"/>
</dbReference>
<evidence type="ECO:0000256" key="1">
    <source>
        <dbReference type="SAM" id="MobiDB-lite"/>
    </source>
</evidence>
<feature type="compositionally biased region" description="Low complexity" evidence="1">
    <location>
        <begin position="168"/>
        <end position="183"/>
    </location>
</feature>
<accession>A0A6H9Z7A3</accession>
<reference evidence="3 4" key="1">
    <citation type="submission" date="2019-09" db="EMBL/GenBank/DDBJ databases">
        <title>Actinomadura physcomitrii sp. nov., a novel actinomycete isolated from moss [Physcomitrium sphaericum (Ludw) Fuernr].</title>
        <authorList>
            <person name="Zhuang X."/>
            <person name="Liu C."/>
        </authorList>
    </citation>
    <scope>NUCLEOTIDE SEQUENCE [LARGE SCALE GENOMIC DNA]</scope>
    <source>
        <strain evidence="3 4">HMC1</strain>
    </source>
</reference>
<feature type="compositionally biased region" description="Pro residues" evidence="1">
    <location>
        <begin position="508"/>
        <end position="517"/>
    </location>
</feature>